<feature type="repeat" description="RCC1" evidence="3">
    <location>
        <begin position="143"/>
        <end position="196"/>
    </location>
</feature>
<name>A0AAN9GHR4_9CAEN</name>
<sequence length="1360" mass="149293">MPVTFQPECGPKCRSKLHNLEVNSVVTKGSLLDLQAYSRLCHTWAQHNDTAGRSALHVAASCGKLDMVEWLVTERHQDPSQKDKESGWTALHRALFYGQLATARLLVQCNNDLYCRDHEGLGPLDLLVKDRPKHISFGVKDQNEVFSWGDNSNLTLGHASEQRRTVPEAVDTLRRLGVSVKQIVMCKYHTVFLTHGGQVYTCGHGQGGRLGHGDELAHVTPRLVETLQNEECVQVAAARDHTLFLTDKNTVYGCGLNDCGQLGLVTTGDKGTNKSLVPTKMNLKLLKGKPILGVFAGRFHSVVCTADGLYTCGLNAGQIGHPKGEQYQSQLRMVTYLQHKDIVITKVASSDAAIVCFTARGDIFLLHEYTCRKIGARWLDIEKLCLCGGNLDHNSDLDVLREKGGFEVKVVMLNSAGKVFMWRSGSPSLKRCHFAIRRQVTVTDIAVNTAGLLLVTDQGEAFTGYPSGKKLAHISKDAGKDNNKEAEFGKISLIDLMLKDEVEEISLRRLPAIHRASGLACDVKGRNFAIMQALPNGWLTDVPTVSESLIHTEYQQLMEEADLYDAIHDCVVQVGEHRWPAHMFILASRADYFRKQVPCLATEPDLSDEKPVIDVTDVEPDVMEQLLKFIYTDTCDFLTVGSKVHLTHPQKQGVRNGTSHTEDADNILFEGKSVSAYEVHQHGKKGKNGKEEKRDEKGGGGRQRGKDPVKVLQEAARRFGVKGLSKRLEAVKCVSGVIQSSGKKLQSPHIKYERTKLGELYDVCIRADDSTTIQCHKCVLAARLEYFHSMLGSGWIETSDTQSLSLPIPGDILEILLDFVYQDESSVVAETQDLELVCNVLVVADQLLVERLKEMCEVALTSQMTLRNVGELLEIATAYNASQLRLACQQFITLNLPVLLESRSLDMVGDDTMQELTDYYKSSVDRMSSRIITPWSHGPDSDFLAALTAEFEAEPSSKPRDSTSKKTKSRRRQTRTKSASEDTPPAGGGSKPSASTLMAERRISISSDISAKSEEDTETEDVSVQSRHEMPSSPSKGVAIQKPGKSRRWLSFNLSSPLQCDTKTRETTQGGQPLPSPVSPSGQSPVSPTAASGISLRNIMEEEEKSTQSAKPKGCGKFSWKELKKQQNKAAQAQKSANHDTSHAPVSPSSPPVASPPVCPWGSMNKVVQSFRDLMLQERTTEPIPVVKATPPRQALLATSPPSQSAAAVKHSVASMGKSPPTPVSKNPAQSATSFSWGLPARTPSQPQAIPSTPTEPPAASSPPENPWQRLAATSPPVGAGASVCFSAIVEDQEHQKRSLEKASQKPLHLIQMEEEAIAQLLKHYHAHERFDEFITVERVSGPMAAPLWNRKRTTSSSHT</sequence>
<dbReference type="PANTHER" id="PTHR22872:SF2">
    <property type="entry name" value="INHIBITOR OF BRUTON TYROSINE KINASE"/>
    <property type="match status" value="1"/>
</dbReference>
<keyword evidence="7" id="KW-1185">Reference proteome</keyword>
<feature type="repeat" description="ANK" evidence="2">
    <location>
        <begin position="86"/>
        <end position="118"/>
    </location>
</feature>
<dbReference type="SMART" id="SM00225">
    <property type="entry name" value="BTB"/>
    <property type="match status" value="2"/>
</dbReference>
<dbReference type="InterPro" id="IPR000210">
    <property type="entry name" value="BTB/POZ_dom"/>
</dbReference>
<dbReference type="InterPro" id="IPR036770">
    <property type="entry name" value="Ankyrin_rpt-contain_sf"/>
</dbReference>
<feature type="region of interest" description="Disordered" evidence="4">
    <location>
        <begin position="678"/>
        <end position="709"/>
    </location>
</feature>
<evidence type="ECO:0000256" key="2">
    <source>
        <dbReference type="PROSITE-ProRule" id="PRU00023"/>
    </source>
</evidence>
<dbReference type="InterPro" id="IPR000408">
    <property type="entry name" value="Reg_chr_condens"/>
</dbReference>
<evidence type="ECO:0000256" key="4">
    <source>
        <dbReference type="SAM" id="MobiDB-lite"/>
    </source>
</evidence>
<dbReference type="Gene3D" id="1.25.40.20">
    <property type="entry name" value="Ankyrin repeat-containing domain"/>
    <property type="match status" value="1"/>
</dbReference>
<feature type="compositionally biased region" description="Polar residues" evidence="4">
    <location>
        <begin position="1052"/>
        <end position="1061"/>
    </location>
</feature>
<keyword evidence="1" id="KW-0677">Repeat</keyword>
<dbReference type="Pfam" id="PF00651">
    <property type="entry name" value="BTB"/>
    <property type="match status" value="2"/>
</dbReference>
<feature type="repeat" description="RCC1" evidence="3">
    <location>
        <begin position="197"/>
        <end position="248"/>
    </location>
</feature>
<dbReference type="InterPro" id="IPR011333">
    <property type="entry name" value="SKP1/BTB/POZ_sf"/>
</dbReference>
<dbReference type="PROSITE" id="PS50012">
    <property type="entry name" value="RCC1_3"/>
    <property type="match status" value="3"/>
</dbReference>
<keyword evidence="2" id="KW-0040">ANK repeat</keyword>
<feature type="compositionally biased region" description="Basic residues" evidence="4">
    <location>
        <begin position="965"/>
        <end position="975"/>
    </location>
</feature>
<feature type="region of interest" description="Disordered" evidence="4">
    <location>
        <begin position="951"/>
        <end position="1158"/>
    </location>
</feature>
<gene>
    <name evidence="6" type="ORF">V1264_016099</name>
</gene>
<comment type="caution">
    <text evidence="6">The sequence shown here is derived from an EMBL/GenBank/DDBJ whole genome shotgun (WGS) entry which is preliminary data.</text>
</comment>
<protein>
    <recommendedName>
        <fullName evidence="5">BTB domain-containing protein</fullName>
    </recommendedName>
</protein>
<dbReference type="PROSITE" id="PS50297">
    <property type="entry name" value="ANK_REP_REGION"/>
    <property type="match status" value="1"/>
</dbReference>
<dbReference type="Gene3D" id="2.130.10.30">
    <property type="entry name" value="Regulator of chromosome condensation 1/beta-lactamase-inhibitor protein II"/>
    <property type="match status" value="1"/>
</dbReference>
<feature type="repeat" description="ANK" evidence="2">
    <location>
        <begin position="51"/>
        <end position="72"/>
    </location>
</feature>
<dbReference type="Proteomes" id="UP001374579">
    <property type="component" value="Unassembled WGS sequence"/>
</dbReference>
<evidence type="ECO:0000313" key="6">
    <source>
        <dbReference type="EMBL" id="KAK7108349.1"/>
    </source>
</evidence>
<dbReference type="PROSITE" id="PS50097">
    <property type="entry name" value="BTB"/>
    <property type="match status" value="2"/>
</dbReference>
<evidence type="ECO:0000256" key="3">
    <source>
        <dbReference type="PROSITE-ProRule" id="PRU00235"/>
    </source>
</evidence>
<feature type="compositionally biased region" description="Basic and acidic residues" evidence="4">
    <location>
        <begin position="955"/>
        <end position="964"/>
    </location>
</feature>
<feature type="domain" description="BTB" evidence="5">
    <location>
        <begin position="761"/>
        <end position="829"/>
    </location>
</feature>
<feature type="compositionally biased region" description="Polar residues" evidence="4">
    <location>
        <begin position="1224"/>
        <end position="1236"/>
    </location>
</feature>
<organism evidence="6 7">
    <name type="scientific">Littorina saxatilis</name>
    <dbReference type="NCBI Taxonomy" id="31220"/>
    <lineage>
        <taxon>Eukaryota</taxon>
        <taxon>Metazoa</taxon>
        <taxon>Spiralia</taxon>
        <taxon>Lophotrochozoa</taxon>
        <taxon>Mollusca</taxon>
        <taxon>Gastropoda</taxon>
        <taxon>Caenogastropoda</taxon>
        <taxon>Littorinimorpha</taxon>
        <taxon>Littorinoidea</taxon>
        <taxon>Littorinidae</taxon>
        <taxon>Littorina</taxon>
    </lineage>
</organism>
<feature type="domain" description="BTB" evidence="5">
    <location>
        <begin position="568"/>
        <end position="639"/>
    </location>
</feature>
<dbReference type="CDD" id="cd18301">
    <property type="entry name" value="BTB1_POZ_IBtk"/>
    <property type="match status" value="1"/>
</dbReference>
<dbReference type="PRINTS" id="PR00633">
    <property type="entry name" value="RCCNDNSATION"/>
</dbReference>
<feature type="repeat" description="RCC1" evidence="3">
    <location>
        <begin position="249"/>
        <end position="307"/>
    </location>
</feature>
<evidence type="ECO:0000256" key="1">
    <source>
        <dbReference type="ARBA" id="ARBA00022737"/>
    </source>
</evidence>
<feature type="compositionally biased region" description="Low complexity" evidence="4">
    <location>
        <begin position="1069"/>
        <end position="1088"/>
    </location>
</feature>
<dbReference type="InterPro" id="IPR002110">
    <property type="entry name" value="Ankyrin_rpt"/>
</dbReference>
<dbReference type="Pfam" id="PF12796">
    <property type="entry name" value="Ank_2"/>
    <property type="match status" value="1"/>
</dbReference>
<dbReference type="Gene3D" id="3.30.710.10">
    <property type="entry name" value="Potassium Channel Kv1.1, Chain A"/>
    <property type="match status" value="2"/>
</dbReference>
<accession>A0AAN9GHR4</accession>
<dbReference type="InterPro" id="IPR051625">
    <property type="entry name" value="Signaling_Regulatory_Domain"/>
</dbReference>
<proteinExistence type="predicted"/>
<dbReference type="SUPFAM" id="SSF48403">
    <property type="entry name" value="Ankyrin repeat"/>
    <property type="match status" value="1"/>
</dbReference>
<evidence type="ECO:0000313" key="7">
    <source>
        <dbReference type="Proteomes" id="UP001374579"/>
    </source>
</evidence>
<dbReference type="SUPFAM" id="SSF54695">
    <property type="entry name" value="POZ domain"/>
    <property type="match status" value="2"/>
</dbReference>
<evidence type="ECO:0000259" key="5">
    <source>
        <dbReference type="PROSITE" id="PS50097"/>
    </source>
</evidence>
<dbReference type="CDD" id="cd18500">
    <property type="entry name" value="BACK_IBtk"/>
    <property type="match status" value="1"/>
</dbReference>
<dbReference type="SMART" id="SM00248">
    <property type="entry name" value="ANK"/>
    <property type="match status" value="2"/>
</dbReference>
<dbReference type="CDD" id="cd18302">
    <property type="entry name" value="BTB2_POZ_IBtk"/>
    <property type="match status" value="1"/>
</dbReference>
<reference evidence="6 7" key="1">
    <citation type="submission" date="2024-02" db="EMBL/GenBank/DDBJ databases">
        <title>Chromosome-scale genome assembly of the rough periwinkle Littorina saxatilis.</title>
        <authorList>
            <person name="De Jode A."/>
            <person name="Faria R."/>
            <person name="Formenti G."/>
            <person name="Sims Y."/>
            <person name="Smith T.P."/>
            <person name="Tracey A."/>
            <person name="Wood J.M.D."/>
            <person name="Zagrodzka Z.B."/>
            <person name="Johannesson K."/>
            <person name="Butlin R.K."/>
            <person name="Leder E.H."/>
        </authorList>
    </citation>
    <scope>NUCLEOTIDE SEQUENCE [LARGE SCALE GENOMIC DNA]</scope>
    <source>
        <strain evidence="6">Snail1</strain>
        <tissue evidence="6">Muscle</tissue>
    </source>
</reference>
<feature type="region of interest" description="Disordered" evidence="4">
    <location>
        <begin position="1182"/>
        <end position="1272"/>
    </location>
</feature>
<dbReference type="InterPro" id="IPR009091">
    <property type="entry name" value="RCC1/BLIP-II"/>
</dbReference>
<dbReference type="Pfam" id="PF00415">
    <property type="entry name" value="RCC1"/>
    <property type="match status" value="3"/>
</dbReference>
<feature type="compositionally biased region" description="Pro residues" evidence="4">
    <location>
        <begin position="1254"/>
        <end position="1266"/>
    </location>
</feature>
<dbReference type="SUPFAM" id="SSF50985">
    <property type="entry name" value="RCC1/BLIP-II"/>
    <property type="match status" value="1"/>
</dbReference>
<feature type="compositionally biased region" description="Basic and acidic residues" evidence="4">
    <location>
        <begin position="688"/>
        <end position="709"/>
    </location>
</feature>
<dbReference type="EMBL" id="JBAMIC010000004">
    <property type="protein sequence ID" value="KAK7108349.1"/>
    <property type="molecule type" value="Genomic_DNA"/>
</dbReference>
<dbReference type="PROSITE" id="PS50088">
    <property type="entry name" value="ANK_REPEAT"/>
    <property type="match status" value="2"/>
</dbReference>
<feature type="compositionally biased region" description="Pro residues" evidence="4">
    <location>
        <begin position="1148"/>
        <end position="1158"/>
    </location>
</feature>
<dbReference type="PANTHER" id="PTHR22872">
    <property type="entry name" value="BTK-BINDING PROTEIN-RELATED"/>
    <property type="match status" value="1"/>
</dbReference>